<comment type="cofactor">
    <cofactor evidence="1">
        <name>adenosylcob(III)alamin</name>
        <dbReference type="ChEBI" id="CHEBI:18408"/>
    </cofactor>
</comment>
<dbReference type="GO" id="GO:0031419">
    <property type="term" value="F:cobalamin binding"/>
    <property type="evidence" value="ECO:0007669"/>
    <property type="project" value="UniProtKB-KW"/>
</dbReference>
<comment type="similarity">
    <text evidence="6">Belongs to the ribonucleoside diphosphate reductase large chain family.</text>
</comment>
<evidence type="ECO:0000259" key="7">
    <source>
        <dbReference type="Pfam" id="PF00317"/>
    </source>
</evidence>
<keyword evidence="3" id="KW-0846">Cobalamin</keyword>
<dbReference type="SUPFAM" id="SSF48168">
    <property type="entry name" value="R1 subunit of ribonucleotide reductase, N-terminal domain"/>
    <property type="match status" value="1"/>
</dbReference>
<dbReference type="InterPro" id="IPR050862">
    <property type="entry name" value="RdRp_reductase_class-2"/>
</dbReference>
<sequence>MSCHICFWKVYLERKQYTEDDDLRLIRILKERNADGSEGGSSSQSAREADVRQTLVAHGVADEHINEVLAQLNVLVAEPPNGSAVANGSTNGNDTSSAGAMLSENARIILAQRYLMKDDDGEPVEDPDGLFHRVSNAVAQGEKPEVRQIWAGRYYDLMTSLKFLPNSPTLVNAGTGGRGCLSACFVVSPEDNMTSIMQVATDAAMIEKWGGGIGFGFSRLRPKSDRIATTHGEACGPIAVMKLYSSVGATLTQGAFRLGAHMGQLNISHPDIQEFIHCKDNDDTLANFNISVQITDDFMRAVDNDEEWTFYNPRDTAAAPSTSRRARFGRATSGAKSANRRGRRAIRAWYSWTACGTHSRTRSWATYRRAIHA</sequence>
<evidence type="ECO:0000256" key="2">
    <source>
        <dbReference type="ARBA" id="ARBA00012274"/>
    </source>
</evidence>
<organism evidence="9 10">
    <name type="scientific">Geodia barretti</name>
    <name type="common">Barrett's horny sponge</name>
    <dbReference type="NCBI Taxonomy" id="519541"/>
    <lineage>
        <taxon>Eukaryota</taxon>
        <taxon>Metazoa</taxon>
        <taxon>Porifera</taxon>
        <taxon>Demospongiae</taxon>
        <taxon>Heteroscleromorpha</taxon>
        <taxon>Tetractinellida</taxon>
        <taxon>Astrophorina</taxon>
        <taxon>Geodiidae</taxon>
        <taxon>Geodia</taxon>
    </lineage>
</organism>
<dbReference type="Pfam" id="PF02867">
    <property type="entry name" value="Ribonuc_red_lgC"/>
    <property type="match status" value="1"/>
</dbReference>
<dbReference type="PANTHER" id="PTHR43371">
    <property type="entry name" value="VITAMIN B12-DEPENDENT RIBONUCLEOTIDE REDUCTASE"/>
    <property type="match status" value="1"/>
</dbReference>
<evidence type="ECO:0000256" key="3">
    <source>
        <dbReference type="ARBA" id="ARBA00022628"/>
    </source>
</evidence>
<evidence type="ECO:0000313" key="9">
    <source>
        <dbReference type="EMBL" id="CAI8035880.1"/>
    </source>
</evidence>
<evidence type="ECO:0000256" key="4">
    <source>
        <dbReference type="ARBA" id="ARBA00023002"/>
    </source>
</evidence>
<protein>
    <recommendedName>
        <fullName evidence="2 6">Ribonucleoside-diphosphate reductase</fullName>
        <ecNumber evidence="2 6">1.17.4.1</ecNumber>
    </recommendedName>
</protein>
<evidence type="ECO:0000256" key="1">
    <source>
        <dbReference type="ARBA" id="ARBA00001922"/>
    </source>
</evidence>
<keyword evidence="6" id="KW-0215">Deoxyribonucleotide synthesis</keyword>
<comment type="function">
    <text evidence="6">Provides the precursors necessary for DNA synthesis. Catalyzes the biosynthesis of deoxyribonucleotides from the corresponding ribonucleotides.</text>
</comment>
<proteinExistence type="inferred from homology"/>
<comment type="caution">
    <text evidence="9">The sequence shown here is derived from an EMBL/GenBank/DDBJ whole genome shotgun (WGS) entry which is preliminary data.</text>
</comment>
<evidence type="ECO:0000256" key="5">
    <source>
        <dbReference type="ARBA" id="ARBA00023285"/>
    </source>
</evidence>
<accession>A0AA35STH5</accession>
<dbReference type="GO" id="GO:0004748">
    <property type="term" value="F:ribonucleoside-diphosphate reductase activity, thioredoxin disulfide as acceptor"/>
    <property type="evidence" value="ECO:0007669"/>
    <property type="project" value="UniProtKB-EC"/>
</dbReference>
<dbReference type="Proteomes" id="UP001174909">
    <property type="component" value="Unassembled WGS sequence"/>
</dbReference>
<dbReference type="GO" id="GO:0005524">
    <property type="term" value="F:ATP binding"/>
    <property type="evidence" value="ECO:0007669"/>
    <property type="project" value="InterPro"/>
</dbReference>
<feature type="domain" description="Ribonucleotide reductase large subunit C-terminal" evidence="8">
    <location>
        <begin position="182"/>
        <end position="315"/>
    </location>
</feature>
<dbReference type="EMBL" id="CASHTH010002829">
    <property type="protein sequence ID" value="CAI8035880.1"/>
    <property type="molecule type" value="Genomic_DNA"/>
</dbReference>
<dbReference type="InterPro" id="IPR000788">
    <property type="entry name" value="RNR_lg_C"/>
</dbReference>
<gene>
    <name evidence="9" type="ORF">GBAR_LOCUS20130</name>
</gene>
<dbReference type="AlphaFoldDB" id="A0AA35STH5"/>
<dbReference type="SUPFAM" id="SSF51998">
    <property type="entry name" value="PFL-like glycyl radical enzymes"/>
    <property type="match status" value="1"/>
</dbReference>
<keyword evidence="4 6" id="KW-0560">Oxidoreductase</keyword>
<evidence type="ECO:0000256" key="6">
    <source>
        <dbReference type="RuleBase" id="RU003410"/>
    </source>
</evidence>
<keyword evidence="5" id="KW-0170">Cobalt</keyword>
<reference evidence="9" key="1">
    <citation type="submission" date="2023-03" db="EMBL/GenBank/DDBJ databases">
        <authorList>
            <person name="Steffen K."/>
            <person name="Cardenas P."/>
        </authorList>
    </citation>
    <scope>NUCLEOTIDE SEQUENCE</scope>
</reference>
<evidence type="ECO:0000259" key="8">
    <source>
        <dbReference type="Pfam" id="PF02867"/>
    </source>
</evidence>
<dbReference type="InterPro" id="IPR008926">
    <property type="entry name" value="RNR_R1-su_N"/>
</dbReference>
<dbReference type="Pfam" id="PF00317">
    <property type="entry name" value="Ribonuc_red_lgN"/>
    <property type="match status" value="1"/>
</dbReference>
<comment type="catalytic activity">
    <reaction evidence="6">
        <text>a 2'-deoxyribonucleoside 5'-diphosphate + [thioredoxin]-disulfide + H2O = a ribonucleoside 5'-diphosphate + [thioredoxin]-dithiol</text>
        <dbReference type="Rhea" id="RHEA:23252"/>
        <dbReference type="Rhea" id="RHEA-COMP:10698"/>
        <dbReference type="Rhea" id="RHEA-COMP:10700"/>
        <dbReference type="ChEBI" id="CHEBI:15377"/>
        <dbReference type="ChEBI" id="CHEBI:29950"/>
        <dbReference type="ChEBI" id="CHEBI:50058"/>
        <dbReference type="ChEBI" id="CHEBI:57930"/>
        <dbReference type="ChEBI" id="CHEBI:73316"/>
        <dbReference type="EC" id="1.17.4.1"/>
    </reaction>
</comment>
<dbReference type="InterPro" id="IPR013509">
    <property type="entry name" value="RNR_lsu_N"/>
</dbReference>
<dbReference type="GO" id="GO:0009263">
    <property type="term" value="P:deoxyribonucleotide biosynthetic process"/>
    <property type="evidence" value="ECO:0007669"/>
    <property type="project" value="UniProtKB-KW"/>
</dbReference>
<feature type="domain" description="Ribonucleotide reductase large subunit N-terminal" evidence="7">
    <location>
        <begin position="102"/>
        <end position="177"/>
    </location>
</feature>
<dbReference type="EC" id="1.17.4.1" evidence="2 6"/>
<evidence type="ECO:0000313" key="10">
    <source>
        <dbReference type="Proteomes" id="UP001174909"/>
    </source>
</evidence>
<name>A0AA35STH5_GEOBA</name>
<dbReference type="Gene3D" id="3.20.70.20">
    <property type="match status" value="1"/>
</dbReference>
<dbReference type="PANTHER" id="PTHR43371:SF1">
    <property type="entry name" value="RIBONUCLEOSIDE-DIPHOSPHATE REDUCTASE"/>
    <property type="match status" value="1"/>
</dbReference>
<keyword evidence="10" id="KW-1185">Reference proteome</keyword>